<feature type="region of interest" description="Disordered" evidence="10">
    <location>
        <begin position="337"/>
        <end position="393"/>
    </location>
</feature>
<dbReference type="Pfam" id="PF16282">
    <property type="entry name" value="SANT_DAMP1_like"/>
    <property type="match status" value="1"/>
</dbReference>
<dbReference type="Proteomes" id="UP000716446">
    <property type="component" value="Unassembled WGS sequence"/>
</dbReference>
<dbReference type="GO" id="GO:0000122">
    <property type="term" value="P:negative regulation of transcription by RNA polymerase II"/>
    <property type="evidence" value="ECO:0007669"/>
    <property type="project" value="TreeGrafter"/>
</dbReference>
<evidence type="ECO:0000256" key="5">
    <source>
        <dbReference type="ARBA" id="ARBA00023015"/>
    </source>
</evidence>
<dbReference type="AlphaFoldDB" id="A0A9N8K1H1"/>
<name>A0A9N8K1H1_9PEZI</name>
<keyword evidence="7" id="KW-0539">Nucleus</keyword>
<evidence type="ECO:0000256" key="4">
    <source>
        <dbReference type="ARBA" id="ARBA00022853"/>
    </source>
</evidence>
<dbReference type="EMBL" id="CAIJEN010000015">
    <property type="protein sequence ID" value="CAD0095367.1"/>
    <property type="molecule type" value="Genomic_DNA"/>
</dbReference>
<feature type="compositionally biased region" description="Basic and acidic residues" evidence="10">
    <location>
        <begin position="116"/>
        <end position="131"/>
    </location>
</feature>
<dbReference type="GO" id="GO:0035267">
    <property type="term" value="C:NuA4 histone acetyltransferase complex"/>
    <property type="evidence" value="ECO:0007669"/>
    <property type="project" value="InterPro"/>
</dbReference>
<evidence type="ECO:0000256" key="1">
    <source>
        <dbReference type="ARBA" id="ARBA00004123"/>
    </source>
</evidence>
<sequence>MSAQDMRDMLGLTGDVARPPPLKKQKTAEKRALEKGIAREVSALMGERAPPIAMIQVQPKYKQRPRRSHRVAPWEWASFNNQAREDRLTLHHWQRKHTPQPRSQPEQQPQTESEADVEKQPEPEHQEKDYQYAKYNVQVETPTYDQDLYDAQLQDPDWTKEETDYLVDAVKDYGQKWPVVIDRYEYQPEPTEEGAEAPQPKPRSMEDLKARYYIVSAKVLANHTPISSMTGPQYNLYSTLTSFNPVQESSRKKLAEGHLYRTQLEVDEENVLLAELQRIMINQQQLENERKEIRDRLEHPSTSNTAAAQYSTSQQLGQLFQQLLQADRMKKDRRLKALADTPGGGPPTSAQLQSAAGASSAHRDSISSATGARKAGGRDSMAGGSSAGMDPTARALTPHAAHRYFVTQHERLSSGVSFASDRLHRARSAKSMIQTEKISAILNHLRIPDIIPLPTQRVIEDFEKLMQKVHVLLDMRKVADKEEQEIRVKEAEKRIKEGKEAVKEEGEDAKVGQKRSASVMSNDAQGATKRPKN</sequence>
<dbReference type="InterPro" id="IPR032563">
    <property type="entry name" value="DAMP1_SANT-like"/>
</dbReference>
<evidence type="ECO:0000256" key="7">
    <source>
        <dbReference type="ARBA" id="ARBA00023242"/>
    </source>
</evidence>
<comment type="similarity">
    <text evidence="2">Belongs to the SWC4 family.</text>
</comment>
<evidence type="ECO:0000256" key="6">
    <source>
        <dbReference type="ARBA" id="ARBA00023163"/>
    </source>
</evidence>
<evidence type="ECO:0000256" key="2">
    <source>
        <dbReference type="ARBA" id="ARBA00006918"/>
    </source>
</evidence>
<evidence type="ECO:0000259" key="11">
    <source>
        <dbReference type="SMART" id="SM00717"/>
    </source>
</evidence>
<dbReference type="GO" id="GO:0000812">
    <property type="term" value="C:Swr1 complex"/>
    <property type="evidence" value="ECO:0007669"/>
    <property type="project" value="TreeGrafter"/>
</dbReference>
<reference evidence="12" key="1">
    <citation type="submission" date="2020-06" db="EMBL/GenBank/DDBJ databases">
        <authorList>
            <person name="Onetto C."/>
        </authorList>
    </citation>
    <scope>NUCLEOTIDE SEQUENCE</scope>
</reference>
<keyword evidence="6" id="KW-0804">Transcription</keyword>
<evidence type="ECO:0000256" key="9">
    <source>
        <dbReference type="SAM" id="Coils"/>
    </source>
</evidence>
<evidence type="ECO:0000313" key="12">
    <source>
        <dbReference type="EMBL" id="CAD0095367.1"/>
    </source>
</evidence>
<comment type="caution">
    <text evidence="12">The sequence shown here is derived from an EMBL/GenBank/DDBJ whole genome shotgun (WGS) entry which is preliminary data.</text>
</comment>
<feature type="compositionally biased region" description="Low complexity" evidence="10">
    <location>
        <begin position="349"/>
        <end position="360"/>
    </location>
</feature>
<comment type="function">
    <text evidence="8">Component of the SWR1 complex which mediates the ATP-dependent exchange of histone H2A for the H2A variant HZT1 leading to transcriptional regulation of selected genes by chromatin remodeling. Component of the NuA4 histone acetyltransferase complex which is involved in transcriptional activation of selected genes principally by acetylation of nucleosomal histone H4 and H2A. The NuA4 complex is also involved in DNA repair.</text>
</comment>
<gene>
    <name evidence="12" type="ORF">AWRI4619_LOCUS8773</name>
</gene>
<keyword evidence="5" id="KW-0805">Transcription regulation</keyword>
<feature type="region of interest" description="Disordered" evidence="10">
    <location>
        <begin position="93"/>
        <end position="131"/>
    </location>
</feature>
<evidence type="ECO:0000313" key="13">
    <source>
        <dbReference type="Proteomes" id="UP000716446"/>
    </source>
</evidence>
<dbReference type="Gene3D" id="1.10.10.60">
    <property type="entry name" value="Homeodomain-like"/>
    <property type="match status" value="1"/>
</dbReference>
<dbReference type="InterPro" id="IPR001005">
    <property type="entry name" value="SANT/Myb"/>
</dbReference>
<keyword evidence="9" id="KW-0175">Coiled coil</keyword>
<dbReference type="GO" id="GO:0003714">
    <property type="term" value="F:transcription corepressor activity"/>
    <property type="evidence" value="ECO:0007669"/>
    <property type="project" value="TreeGrafter"/>
</dbReference>
<evidence type="ECO:0000256" key="3">
    <source>
        <dbReference type="ARBA" id="ARBA00019132"/>
    </source>
</evidence>
<proteinExistence type="inferred from homology"/>
<comment type="subcellular location">
    <subcellularLocation>
        <location evidence="1">Nucleus</location>
    </subcellularLocation>
</comment>
<dbReference type="InterPro" id="IPR027109">
    <property type="entry name" value="Swc4/Dmap1"/>
</dbReference>
<feature type="domain" description="Myb-like" evidence="11">
    <location>
        <begin position="154"/>
        <end position="218"/>
    </location>
</feature>
<dbReference type="SMART" id="SM00717">
    <property type="entry name" value="SANT"/>
    <property type="match status" value="1"/>
</dbReference>
<evidence type="ECO:0000256" key="10">
    <source>
        <dbReference type="SAM" id="MobiDB-lite"/>
    </source>
</evidence>
<feature type="region of interest" description="Disordered" evidence="10">
    <location>
        <begin position="497"/>
        <end position="533"/>
    </location>
</feature>
<feature type="compositionally biased region" description="Low complexity" evidence="10">
    <location>
        <begin position="100"/>
        <end position="112"/>
    </location>
</feature>
<protein>
    <recommendedName>
        <fullName evidence="3">SWR1-complex protein 4</fullName>
    </recommendedName>
</protein>
<feature type="compositionally biased region" description="Polar residues" evidence="10">
    <location>
        <begin position="515"/>
        <end position="525"/>
    </location>
</feature>
<keyword evidence="13" id="KW-1185">Reference proteome</keyword>
<dbReference type="GO" id="GO:0006338">
    <property type="term" value="P:chromatin remodeling"/>
    <property type="evidence" value="ECO:0007669"/>
    <property type="project" value="InterPro"/>
</dbReference>
<organism evidence="12 13">
    <name type="scientific">Aureobasidium vineae</name>
    <dbReference type="NCBI Taxonomy" id="2773715"/>
    <lineage>
        <taxon>Eukaryota</taxon>
        <taxon>Fungi</taxon>
        <taxon>Dikarya</taxon>
        <taxon>Ascomycota</taxon>
        <taxon>Pezizomycotina</taxon>
        <taxon>Dothideomycetes</taxon>
        <taxon>Dothideomycetidae</taxon>
        <taxon>Dothideales</taxon>
        <taxon>Saccotheciaceae</taxon>
        <taxon>Aureobasidium</taxon>
    </lineage>
</organism>
<evidence type="ECO:0000256" key="8">
    <source>
        <dbReference type="ARBA" id="ARBA00025264"/>
    </source>
</evidence>
<feature type="coiled-coil region" evidence="9">
    <location>
        <begin position="269"/>
        <end position="296"/>
    </location>
</feature>
<feature type="compositionally biased region" description="Basic and acidic residues" evidence="10">
    <location>
        <begin position="497"/>
        <end position="511"/>
    </location>
</feature>
<dbReference type="GO" id="GO:0006281">
    <property type="term" value="P:DNA repair"/>
    <property type="evidence" value="ECO:0007669"/>
    <property type="project" value="InterPro"/>
</dbReference>
<dbReference type="PANTHER" id="PTHR12855">
    <property type="entry name" value="DNA METHYLTRANSFERASE 1-ASSOCIATED PROTEIN 1 FAMILY MEMBER"/>
    <property type="match status" value="1"/>
</dbReference>
<feature type="region of interest" description="Disordered" evidence="10">
    <location>
        <begin position="1"/>
        <end position="31"/>
    </location>
</feature>
<accession>A0A9N8K1H1</accession>
<dbReference type="PANTHER" id="PTHR12855:SF10">
    <property type="entry name" value="DNA METHYLTRANSFERASE 1-ASSOCIATED PROTEIN 1"/>
    <property type="match status" value="1"/>
</dbReference>
<keyword evidence="4" id="KW-0156">Chromatin regulator</keyword>